<keyword evidence="8 12" id="KW-0443">Lipid metabolism</keyword>
<evidence type="ECO:0000313" key="15">
    <source>
        <dbReference type="Proteomes" id="UP000463961"/>
    </source>
</evidence>
<dbReference type="SMART" id="SM00155">
    <property type="entry name" value="PLDc"/>
    <property type="match status" value="2"/>
</dbReference>
<evidence type="ECO:0000256" key="11">
    <source>
        <dbReference type="ARBA" id="ARBA00023264"/>
    </source>
</evidence>
<gene>
    <name evidence="12 14" type="primary">clsA</name>
    <name evidence="14" type="ORF">ICHIAU1_23100</name>
</gene>
<dbReference type="EMBL" id="AP022345">
    <property type="protein sequence ID" value="BBU70027.1"/>
    <property type="molecule type" value="Genomic_DNA"/>
</dbReference>
<keyword evidence="9 12" id="KW-0472">Membrane</keyword>
<feature type="active site" evidence="12">
    <location>
        <position position="414"/>
    </location>
</feature>
<keyword evidence="10 12" id="KW-0594">Phospholipid biosynthesis</keyword>
<dbReference type="PANTHER" id="PTHR21248">
    <property type="entry name" value="CARDIOLIPIN SYNTHASE"/>
    <property type="match status" value="1"/>
</dbReference>
<comment type="catalytic activity">
    <reaction evidence="12">
        <text>2 a 1,2-diacyl-sn-glycero-3-phospho-(1'-sn-glycerol) = a cardiolipin + glycerol</text>
        <dbReference type="Rhea" id="RHEA:31451"/>
        <dbReference type="ChEBI" id="CHEBI:17754"/>
        <dbReference type="ChEBI" id="CHEBI:62237"/>
        <dbReference type="ChEBI" id="CHEBI:64716"/>
    </reaction>
</comment>
<dbReference type="EC" id="2.7.8.-" evidence="12"/>
<dbReference type="InterPro" id="IPR022924">
    <property type="entry name" value="Cardiolipin_synthase"/>
</dbReference>
<evidence type="ECO:0000256" key="12">
    <source>
        <dbReference type="HAMAP-Rule" id="MF_00190"/>
    </source>
</evidence>
<dbReference type="GO" id="GO:0005886">
    <property type="term" value="C:plasma membrane"/>
    <property type="evidence" value="ECO:0007669"/>
    <property type="project" value="UniProtKB-SubCell"/>
</dbReference>
<keyword evidence="15" id="KW-1185">Reference proteome</keyword>
<evidence type="ECO:0000256" key="1">
    <source>
        <dbReference type="ARBA" id="ARBA00004651"/>
    </source>
</evidence>
<evidence type="ECO:0000256" key="6">
    <source>
        <dbReference type="ARBA" id="ARBA00022737"/>
    </source>
</evidence>
<reference evidence="15" key="1">
    <citation type="submission" date="2020-01" db="EMBL/GenBank/DDBJ databases">
        <title>Phosphoaccumulans saitamaens gen. nov., sp. nov., a polyphosphate accumulating bacterium isolated from surface river water.</title>
        <authorList>
            <person name="Watanabe K."/>
            <person name="Suda W."/>
        </authorList>
    </citation>
    <scope>NUCLEOTIDE SEQUENCE [LARGE SCALE GENOMIC DNA]</scope>
    <source>
        <strain evidence="15">ICHIAU1</strain>
    </source>
</reference>
<evidence type="ECO:0000256" key="9">
    <source>
        <dbReference type="ARBA" id="ARBA00023136"/>
    </source>
</evidence>
<dbReference type="PROSITE" id="PS50035">
    <property type="entry name" value="PLD"/>
    <property type="match status" value="2"/>
</dbReference>
<dbReference type="RefSeq" id="WP_162049336.1">
    <property type="nucleotide sequence ID" value="NZ_AP022345.1"/>
</dbReference>
<dbReference type="CDD" id="cd09152">
    <property type="entry name" value="PLDc_EcCLS_like_1"/>
    <property type="match status" value="1"/>
</dbReference>
<feature type="active site" evidence="12">
    <location>
        <position position="231"/>
    </location>
</feature>
<keyword evidence="5 12" id="KW-0812">Transmembrane</keyword>
<dbReference type="SUPFAM" id="SSF56024">
    <property type="entry name" value="Phospholipase D/nuclease"/>
    <property type="match status" value="2"/>
</dbReference>
<dbReference type="GO" id="GO:0032049">
    <property type="term" value="P:cardiolipin biosynthetic process"/>
    <property type="evidence" value="ECO:0007669"/>
    <property type="project" value="UniProtKB-UniRule"/>
</dbReference>
<evidence type="ECO:0000313" key="14">
    <source>
        <dbReference type="EMBL" id="BBU70027.1"/>
    </source>
</evidence>
<dbReference type="AlphaFoldDB" id="A0A7R6TNX0"/>
<feature type="transmembrane region" description="Helical" evidence="12">
    <location>
        <begin position="12"/>
        <end position="31"/>
    </location>
</feature>
<dbReference type="NCBIfam" id="TIGR04265">
    <property type="entry name" value="bac_cardiolipin"/>
    <property type="match status" value="1"/>
</dbReference>
<keyword evidence="6" id="KW-0677">Repeat</keyword>
<dbReference type="Pfam" id="PF13091">
    <property type="entry name" value="PLDc_2"/>
    <property type="match status" value="2"/>
</dbReference>
<proteinExistence type="inferred from homology"/>
<feature type="active site" evidence="12">
    <location>
        <position position="226"/>
    </location>
</feature>
<dbReference type="Gene3D" id="3.30.870.10">
    <property type="entry name" value="Endonuclease Chain A"/>
    <property type="match status" value="2"/>
</dbReference>
<sequence length="489" mass="53691">MVWALATESTLLYLIHPLIVSLFALRIIWVRRPPGVALAWILIVTIMPIVGISAYLLIGERPTGRTRKERIEAIAPAYAEMTALFDARFPQTTRLITPHFQAMAVLAEHHGGMPPVAGNQLALHADAQTILHGMIADIDAARSRCDIEFYIWNPGGTADLVGEALIRAAARGIACRVLLDELGSATFWKSAWPDRLGQAGVKLIKACAIHPLRLQFGRADLRLHRKIVAVDQHIAWTGSLNLVDPAFFKQDAGVGEWVDAMVRVVGPAASALTTIFEGDWAVESGNIQGFTEFLNQMRKLPVPAAAGEYLIQAVPSGPSYKVTNISHLLLSAVLDARKEVVLTTPYFVPDDALFQALQTAACRGVDVTLIVPERVDSKLVRYASRSYMADLLAAGVKIQQFTGGLLHTKSLVVDSEFTLFGSVNLDMRSLRLNYEITLMIYDAGFSGQVRALQQQYLARSTPINPDTWADRPLLERLKENATQLMAPLL</sequence>
<comment type="function">
    <text evidence="12">Catalyzes the reversible phosphatidyl group transfer from one phosphatidylglycerol molecule to another to form cardiolipin (CL) (diphosphatidylglycerol) and glycerol.</text>
</comment>
<comment type="similarity">
    <text evidence="12">Belongs to the phospholipase D family. Cardiolipin synthase subfamily. ClsA sub-subfamily.</text>
</comment>
<dbReference type="PANTHER" id="PTHR21248:SF22">
    <property type="entry name" value="PHOSPHOLIPASE D"/>
    <property type="match status" value="1"/>
</dbReference>
<evidence type="ECO:0000256" key="2">
    <source>
        <dbReference type="ARBA" id="ARBA00022475"/>
    </source>
</evidence>
<keyword evidence="11 12" id="KW-1208">Phospholipid metabolism</keyword>
<evidence type="ECO:0000256" key="10">
    <source>
        <dbReference type="ARBA" id="ARBA00023209"/>
    </source>
</evidence>
<dbReference type="GO" id="GO:0008808">
    <property type="term" value="F:cardiolipin synthase activity"/>
    <property type="evidence" value="ECO:0007669"/>
    <property type="project" value="UniProtKB-UniRule"/>
</dbReference>
<dbReference type="Pfam" id="PF13396">
    <property type="entry name" value="PLDc_N"/>
    <property type="match status" value="1"/>
</dbReference>
<keyword evidence="7 12" id="KW-1133">Transmembrane helix</keyword>
<dbReference type="Proteomes" id="UP000463961">
    <property type="component" value="Chromosome"/>
</dbReference>
<feature type="active site" evidence="12">
    <location>
        <position position="224"/>
    </location>
</feature>
<evidence type="ECO:0000256" key="4">
    <source>
        <dbReference type="ARBA" id="ARBA00022679"/>
    </source>
</evidence>
<feature type="active site" evidence="12">
    <location>
        <position position="409"/>
    </location>
</feature>
<feature type="transmembrane region" description="Helical" evidence="12">
    <location>
        <begin position="37"/>
        <end position="58"/>
    </location>
</feature>
<keyword evidence="3 12" id="KW-0444">Lipid biosynthesis</keyword>
<comment type="subcellular location">
    <subcellularLocation>
        <location evidence="1 12">Cell membrane</location>
        <topology evidence="1 12">Multi-pass membrane protein</topology>
    </subcellularLocation>
</comment>
<dbReference type="HAMAP" id="MF_00190">
    <property type="entry name" value="Cardiolipin_synth_ClsA"/>
    <property type="match status" value="1"/>
</dbReference>
<accession>A0A7R6TNX0</accession>
<dbReference type="InterPro" id="IPR027379">
    <property type="entry name" value="CLS_N"/>
</dbReference>
<dbReference type="InterPro" id="IPR001736">
    <property type="entry name" value="PLipase_D/transphosphatidylase"/>
</dbReference>
<evidence type="ECO:0000256" key="7">
    <source>
        <dbReference type="ARBA" id="ARBA00022989"/>
    </source>
</evidence>
<dbReference type="InterPro" id="IPR025202">
    <property type="entry name" value="PLD-like_dom"/>
</dbReference>
<evidence type="ECO:0000256" key="3">
    <source>
        <dbReference type="ARBA" id="ARBA00022516"/>
    </source>
</evidence>
<evidence type="ECO:0000256" key="8">
    <source>
        <dbReference type="ARBA" id="ARBA00023098"/>
    </source>
</evidence>
<dbReference type="OrthoDB" id="9762009at2"/>
<feature type="domain" description="PLD phosphodiesterase" evidence="13">
    <location>
        <begin position="402"/>
        <end position="429"/>
    </location>
</feature>
<evidence type="ECO:0000256" key="5">
    <source>
        <dbReference type="ARBA" id="ARBA00022692"/>
    </source>
</evidence>
<feature type="active site" evidence="12">
    <location>
        <position position="407"/>
    </location>
</feature>
<keyword evidence="2 12" id="KW-1003">Cell membrane</keyword>
<organism evidence="14 15">
    <name type="scientific">Fluviibacter phosphoraccumulans</name>
    <dbReference type="NCBI Taxonomy" id="1751046"/>
    <lineage>
        <taxon>Bacteria</taxon>
        <taxon>Pseudomonadati</taxon>
        <taxon>Pseudomonadota</taxon>
        <taxon>Betaproteobacteria</taxon>
        <taxon>Rhodocyclales</taxon>
        <taxon>Fluviibacteraceae</taxon>
        <taxon>Fluviibacter</taxon>
    </lineage>
</organism>
<dbReference type="InterPro" id="IPR030840">
    <property type="entry name" value="CL_synthase_A"/>
</dbReference>
<keyword evidence="4 12" id="KW-0808">Transferase</keyword>
<feature type="domain" description="PLD phosphodiesterase" evidence="13">
    <location>
        <begin position="219"/>
        <end position="246"/>
    </location>
</feature>
<name>A0A7R6TNX0_9RHOO</name>
<protein>
    <recommendedName>
        <fullName evidence="12">Cardiolipin synthase A</fullName>
        <shortName evidence="12">CL synthase</shortName>
        <ecNumber evidence="12">2.7.8.-</ecNumber>
    </recommendedName>
</protein>
<evidence type="ECO:0000259" key="13">
    <source>
        <dbReference type="PROSITE" id="PS50035"/>
    </source>
</evidence>
<dbReference type="CDD" id="cd09158">
    <property type="entry name" value="PLDc_EcCLS_like_2"/>
    <property type="match status" value="1"/>
</dbReference>